<dbReference type="PANTHER" id="PTHR43884:SF12">
    <property type="entry name" value="ISOVALERYL-COA DEHYDROGENASE, MITOCHONDRIAL-RELATED"/>
    <property type="match status" value="1"/>
</dbReference>
<gene>
    <name evidence="4" type="ORF">Amac_058210</name>
</gene>
<dbReference type="EMBL" id="BLAE01000035">
    <property type="protein sequence ID" value="GES12224.1"/>
    <property type="molecule type" value="Genomic_DNA"/>
</dbReference>
<dbReference type="InterPro" id="IPR046373">
    <property type="entry name" value="Acyl-CoA_Oxase/DH_mid-dom_sf"/>
</dbReference>
<evidence type="ECO:0000259" key="3">
    <source>
        <dbReference type="Pfam" id="PF08028"/>
    </source>
</evidence>
<evidence type="ECO:0000256" key="1">
    <source>
        <dbReference type="ARBA" id="ARBA00023002"/>
    </source>
</evidence>
<dbReference type="Gene3D" id="1.10.540.10">
    <property type="entry name" value="Acyl-CoA dehydrogenase/oxidase, N-terminal domain"/>
    <property type="match status" value="1"/>
</dbReference>
<keyword evidence="5" id="KW-1185">Reference proteome</keyword>
<dbReference type="RefSeq" id="WP_155357549.1">
    <property type="nucleotide sequence ID" value="NZ_BAAAHL010000012.1"/>
</dbReference>
<dbReference type="OrthoDB" id="3404950at2"/>
<protein>
    <recommendedName>
        <fullName evidence="6">Acyl-CoA dehydrogenase</fullName>
    </recommendedName>
</protein>
<feature type="domain" description="Acyl-CoA dehydrogenase C-terminal" evidence="3">
    <location>
        <begin position="230"/>
        <end position="357"/>
    </location>
</feature>
<keyword evidence="1" id="KW-0560">Oxidoreductase</keyword>
<evidence type="ECO:0008006" key="6">
    <source>
        <dbReference type="Google" id="ProtNLM"/>
    </source>
</evidence>
<dbReference type="InterPro" id="IPR013786">
    <property type="entry name" value="AcylCoA_DH/ox_N"/>
</dbReference>
<dbReference type="Pfam" id="PF02771">
    <property type="entry name" value="Acyl-CoA_dh_N"/>
    <property type="match status" value="1"/>
</dbReference>
<sequence length="378" mass="41670">MPTDTTLDFGTIIGRVRQLEPGIRARADEIDELRRLPDDLVAQLREAGVFRLAMPAEWGGPDLTPAQQTEIVEEVSRIDASVGWCVMIGMDSGIFARYLEPAVARRLFPRLDMITAGWLPPAGLAREVDGGYLVDGHWRFGSGCTHADLIVGGCTVHAAESWRVIVAQPSDFTIVDTWHTTGLAGSGSRDYTASNLFVPREHTFSFDQPIHPGPLTRQREAINRKMPGVPLGAARAALDYVHQVAARRTERPGGMRWARSPRVWRAIGSCEMRLSAARSFVYSSLADQWAELTAGREPSPRVRAAVALARYHAFREARDVVGELYDLIGGEAVYSARTPLDRIHRDLITACQHVVAQSRTLEHAGELLLGGQPDYAFI</sequence>
<proteinExistence type="predicted"/>
<dbReference type="SUPFAM" id="SSF56645">
    <property type="entry name" value="Acyl-CoA dehydrogenase NM domain-like"/>
    <property type="match status" value="1"/>
</dbReference>
<dbReference type="InterPro" id="IPR037069">
    <property type="entry name" value="AcylCoA_DH/ox_N_sf"/>
</dbReference>
<dbReference type="InterPro" id="IPR013107">
    <property type="entry name" value="Acyl-CoA_DH_C"/>
</dbReference>
<dbReference type="PIRSF" id="PIRSF016578">
    <property type="entry name" value="HsaA"/>
    <property type="match status" value="1"/>
</dbReference>
<evidence type="ECO:0000313" key="4">
    <source>
        <dbReference type="EMBL" id="GES12224.1"/>
    </source>
</evidence>
<accession>A0A5M3WTK2</accession>
<dbReference type="Gene3D" id="2.40.110.10">
    <property type="entry name" value="Butyryl-CoA Dehydrogenase, subunit A, domain 2"/>
    <property type="match status" value="1"/>
</dbReference>
<comment type="caution">
    <text evidence="4">The sequence shown here is derived from an EMBL/GenBank/DDBJ whole genome shotgun (WGS) entry which is preliminary data.</text>
</comment>
<dbReference type="Gene3D" id="1.20.140.10">
    <property type="entry name" value="Butyryl-CoA Dehydrogenase, subunit A, domain 3"/>
    <property type="match status" value="1"/>
</dbReference>
<dbReference type="PANTHER" id="PTHR43884">
    <property type="entry name" value="ACYL-COA DEHYDROGENASE"/>
    <property type="match status" value="1"/>
</dbReference>
<dbReference type="GO" id="GO:0003995">
    <property type="term" value="F:acyl-CoA dehydrogenase activity"/>
    <property type="evidence" value="ECO:0007669"/>
    <property type="project" value="TreeGrafter"/>
</dbReference>
<dbReference type="InterPro" id="IPR009100">
    <property type="entry name" value="AcylCoA_DH/oxidase_NM_dom_sf"/>
</dbReference>
<feature type="domain" description="Acyl-CoA dehydrogenase/oxidase N-terminal" evidence="2">
    <location>
        <begin position="23"/>
        <end position="109"/>
    </location>
</feature>
<dbReference type="AlphaFoldDB" id="A0A5M3WTK2"/>
<evidence type="ECO:0000259" key="2">
    <source>
        <dbReference type="Pfam" id="PF02771"/>
    </source>
</evidence>
<dbReference type="GO" id="GO:0050660">
    <property type="term" value="F:flavin adenine dinucleotide binding"/>
    <property type="evidence" value="ECO:0007669"/>
    <property type="project" value="InterPro"/>
</dbReference>
<name>A0A5M3WTK2_9ACTN</name>
<evidence type="ECO:0000313" key="5">
    <source>
        <dbReference type="Proteomes" id="UP000331127"/>
    </source>
</evidence>
<dbReference type="SUPFAM" id="SSF47203">
    <property type="entry name" value="Acyl-CoA dehydrogenase C-terminal domain-like"/>
    <property type="match status" value="1"/>
</dbReference>
<dbReference type="Proteomes" id="UP000331127">
    <property type="component" value="Unassembled WGS sequence"/>
</dbReference>
<reference evidence="4 5" key="1">
    <citation type="submission" date="2019-10" db="EMBL/GenBank/DDBJ databases">
        <title>Whole genome shotgun sequence of Acrocarpospora macrocephala NBRC 16266.</title>
        <authorList>
            <person name="Ichikawa N."/>
            <person name="Kimura A."/>
            <person name="Kitahashi Y."/>
            <person name="Komaki H."/>
            <person name="Oguchi A."/>
        </authorList>
    </citation>
    <scope>NUCLEOTIDE SEQUENCE [LARGE SCALE GENOMIC DNA]</scope>
    <source>
        <strain evidence="4 5">NBRC 16266</strain>
    </source>
</reference>
<dbReference type="Pfam" id="PF08028">
    <property type="entry name" value="Acyl-CoA_dh_2"/>
    <property type="match status" value="1"/>
</dbReference>
<dbReference type="InterPro" id="IPR036250">
    <property type="entry name" value="AcylCo_DH-like_C"/>
</dbReference>
<organism evidence="4 5">
    <name type="scientific">Acrocarpospora macrocephala</name>
    <dbReference type="NCBI Taxonomy" id="150177"/>
    <lineage>
        <taxon>Bacteria</taxon>
        <taxon>Bacillati</taxon>
        <taxon>Actinomycetota</taxon>
        <taxon>Actinomycetes</taxon>
        <taxon>Streptosporangiales</taxon>
        <taxon>Streptosporangiaceae</taxon>
        <taxon>Acrocarpospora</taxon>
    </lineage>
</organism>